<gene>
    <name evidence="1" type="ORF">AB6T85_21740</name>
</gene>
<evidence type="ECO:0000313" key="2">
    <source>
        <dbReference type="Proteomes" id="UP001565243"/>
    </source>
</evidence>
<evidence type="ECO:0008006" key="3">
    <source>
        <dbReference type="Google" id="ProtNLM"/>
    </source>
</evidence>
<dbReference type="EMBL" id="JBGFFX010000017">
    <property type="protein sequence ID" value="MEY8773035.1"/>
    <property type="molecule type" value="Genomic_DNA"/>
</dbReference>
<comment type="caution">
    <text evidence="1">The sequence shown here is derived from an EMBL/GenBank/DDBJ whole genome shotgun (WGS) entry which is preliminary data.</text>
</comment>
<dbReference type="RefSeq" id="WP_337016513.1">
    <property type="nucleotide sequence ID" value="NZ_JBGFFX010000017.1"/>
</dbReference>
<reference evidence="1 2" key="1">
    <citation type="submission" date="2024-07" db="EMBL/GenBank/DDBJ databases">
        <authorList>
            <person name="Hebao G."/>
        </authorList>
    </citation>
    <scope>NUCLEOTIDE SEQUENCE [LARGE SCALE GENOMIC DNA]</scope>
    <source>
        <strain evidence="1 2">ACCC 02193</strain>
    </source>
</reference>
<keyword evidence="2" id="KW-1185">Reference proteome</keyword>
<accession>A0ABV4EDM3</accession>
<sequence length="186" mass="20656">MTPNNLLEEVKSRFTPLLVTEKATLESKLKQALSAYQDRAGHIGRVRIGKEVGASLPYPEDYLSLVGVTDNRSVLVYSADYGTAIELDLLGNEQFPLTLTYLVNLSDRPLDEWIVPPAIRALVMDYLEILIAMLNIERQRRVSIAGKLDASGLPDEATLYQRKMDLETNMSAHRAMVYSGALIMGG</sequence>
<dbReference type="Proteomes" id="UP001565243">
    <property type="component" value="Unassembled WGS sequence"/>
</dbReference>
<proteinExistence type="predicted"/>
<protein>
    <recommendedName>
        <fullName evidence="3">Morphogenetic protein</fullName>
    </recommendedName>
</protein>
<organism evidence="1 2">
    <name type="scientific">Erwinia aeris</name>
    <dbReference type="NCBI Taxonomy" id="3239803"/>
    <lineage>
        <taxon>Bacteria</taxon>
        <taxon>Pseudomonadati</taxon>
        <taxon>Pseudomonadota</taxon>
        <taxon>Gammaproteobacteria</taxon>
        <taxon>Enterobacterales</taxon>
        <taxon>Erwiniaceae</taxon>
        <taxon>Erwinia</taxon>
    </lineage>
</organism>
<name>A0ABV4EDM3_9GAMM</name>
<evidence type="ECO:0000313" key="1">
    <source>
        <dbReference type="EMBL" id="MEY8773035.1"/>
    </source>
</evidence>